<keyword evidence="2" id="KW-1185">Reference proteome</keyword>
<accession>A0A417XS13</accession>
<comment type="caution">
    <text evidence="1">The sequence shown here is derived from an EMBL/GenBank/DDBJ whole genome shotgun (WGS) entry which is preliminary data.</text>
</comment>
<name>A0A417XS13_9ACTN</name>
<reference evidence="1 2" key="1">
    <citation type="submission" date="2018-09" db="EMBL/GenBank/DDBJ databases">
        <title>Genome sequencing of Nocardioides immobilis CCTCC AB 2017083 for comparison to Nocardioides silvaticus.</title>
        <authorList>
            <person name="Li C."/>
            <person name="Wang G."/>
        </authorList>
    </citation>
    <scope>NUCLEOTIDE SEQUENCE [LARGE SCALE GENOMIC DNA]</scope>
    <source>
        <strain evidence="1 2">CCTCC AB 2017083</strain>
    </source>
</reference>
<gene>
    <name evidence="1" type="ORF">D0Z08_31440</name>
</gene>
<protein>
    <submittedName>
        <fullName evidence="1">Uncharacterized protein</fullName>
    </submittedName>
</protein>
<sequence length="162" mass="17103">MAINRTLLSIIARLNPRAIDGLIPHGPVLSSNLDLVALNPQPLPPIDEGIRFGRSLVHLAFVADKLGQEVAPIARWSEGEGLDPLGEPNPVLAALIAEWVKAGKPFPEPEPQPDWRNEVLAGIALGIASAGAVADSNAFLRDAFETAVTGVGDARDVRRTAA</sequence>
<dbReference type="Proteomes" id="UP000283644">
    <property type="component" value="Unassembled WGS sequence"/>
</dbReference>
<dbReference type="EMBL" id="QXGH01000061">
    <property type="protein sequence ID" value="RHW22423.1"/>
    <property type="molecule type" value="Genomic_DNA"/>
</dbReference>
<organism evidence="1 2">
    <name type="scientific">Nocardioides immobilis</name>
    <dbReference type="NCBI Taxonomy" id="2049295"/>
    <lineage>
        <taxon>Bacteria</taxon>
        <taxon>Bacillati</taxon>
        <taxon>Actinomycetota</taxon>
        <taxon>Actinomycetes</taxon>
        <taxon>Propionibacteriales</taxon>
        <taxon>Nocardioidaceae</taxon>
        <taxon>Nocardioides</taxon>
    </lineage>
</organism>
<evidence type="ECO:0000313" key="1">
    <source>
        <dbReference type="EMBL" id="RHW22423.1"/>
    </source>
</evidence>
<dbReference type="AlphaFoldDB" id="A0A417XS13"/>
<evidence type="ECO:0000313" key="2">
    <source>
        <dbReference type="Proteomes" id="UP000283644"/>
    </source>
</evidence>
<dbReference type="OrthoDB" id="4843510at2"/>
<proteinExistence type="predicted"/>